<dbReference type="AlphaFoldDB" id="A0A2K2DUX1"/>
<evidence type="ECO:0000313" key="4">
    <source>
        <dbReference type="Proteomes" id="UP000008810"/>
    </source>
</evidence>
<sequence length="124" mass="13784">MRSRREAQGRVDSSCRPMQCTSTRHQSSWGRTHCALHPSPMHFFSHWAASAPDSLGETGGLLGVGRQGPRTAAAAERLNHPRVLARAWLRQEPPPVVVEIQFCFAYDKTLSDLPSRPHGICNEL</sequence>
<dbReference type="EMBL" id="CM000880">
    <property type="protein sequence ID" value="PNT78078.1"/>
    <property type="molecule type" value="Genomic_DNA"/>
</dbReference>
<proteinExistence type="predicted"/>
<evidence type="ECO:0000256" key="1">
    <source>
        <dbReference type="SAM" id="MobiDB-lite"/>
    </source>
</evidence>
<evidence type="ECO:0000313" key="2">
    <source>
        <dbReference type="EMBL" id="PNT78078.1"/>
    </source>
</evidence>
<dbReference type="InParanoid" id="A0A2K2DUX1"/>
<reference evidence="3" key="3">
    <citation type="submission" date="2018-08" db="UniProtKB">
        <authorList>
            <consortium name="EnsemblPlants"/>
        </authorList>
    </citation>
    <scope>IDENTIFICATION</scope>
    <source>
        <strain evidence="3">cv. Bd21</strain>
    </source>
</reference>
<organism evidence="2">
    <name type="scientific">Brachypodium distachyon</name>
    <name type="common">Purple false brome</name>
    <name type="synonym">Trachynia distachya</name>
    <dbReference type="NCBI Taxonomy" id="15368"/>
    <lineage>
        <taxon>Eukaryota</taxon>
        <taxon>Viridiplantae</taxon>
        <taxon>Streptophyta</taxon>
        <taxon>Embryophyta</taxon>
        <taxon>Tracheophyta</taxon>
        <taxon>Spermatophyta</taxon>
        <taxon>Magnoliopsida</taxon>
        <taxon>Liliopsida</taxon>
        <taxon>Poales</taxon>
        <taxon>Poaceae</taxon>
        <taxon>BOP clade</taxon>
        <taxon>Pooideae</taxon>
        <taxon>Stipodae</taxon>
        <taxon>Brachypodieae</taxon>
        <taxon>Brachypodium</taxon>
    </lineage>
</organism>
<dbReference type="EnsemblPlants" id="PNT78078">
    <property type="protein sequence ID" value="PNT78078"/>
    <property type="gene ID" value="BRADI_1g73145v3"/>
</dbReference>
<reference evidence="2" key="2">
    <citation type="submission" date="2017-06" db="EMBL/GenBank/DDBJ databases">
        <title>WGS assembly of Brachypodium distachyon.</title>
        <authorList>
            <consortium name="The International Brachypodium Initiative"/>
            <person name="Lucas S."/>
            <person name="Harmon-Smith M."/>
            <person name="Lail K."/>
            <person name="Tice H."/>
            <person name="Grimwood J."/>
            <person name="Bruce D."/>
            <person name="Barry K."/>
            <person name="Shu S."/>
            <person name="Lindquist E."/>
            <person name="Wang M."/>
            <person name="Pitluck S."/>
            <person name="Vogel J.P."/>
            <person name="Garvin D.F."/>
            <person name="Mockler T.C."/>
            <person name="Schmutz J."/>
            <person name="Rokhsar D."/>
            <person name="Bevan M.W."/>
        </authorList>
    </citation>
    <scope>NUCLEOTIDE SEQUENCE</scope>
    <source>
        <strain evidence="2">Bd21</strain>
    </source>
</reference>
<dbReference type="Gramene" id="PNT78078">
    <property type="protein sequence ID" value="PNT78078"/>
    <property type="gene ID" value="BRADI_1g73145v3"/>
</dbReference>
<feature type="region of interest" description="Disordered" evidence="1">
    <location>
        <begin position="1"/>
        <end position="25"/>
    </location>
</feature>
<dbReference type="Proteomes" id="UP000008810">
    <property type="component" value="Chromosome 1"/>
</dbReference>
<evidence type="ECO:0000313" key="3">
    <source>
        <dbReference type="EnsemblPlants" id="PNT78078"/>
    </source>
</evidence>
<name>A0A2K2DUX1_BRADI</name>
<gene>
    <name evidence="2" type="ORF">BRADI_1g73145v3</name>
</gene>
<accession>A0A2K2DUX1</accession>
<protein>
    <submittedName>
        <fullName evidence="2 3">Uncharacterized protein</fullName>
    </submittedName>
</protein>
<reference evidence="2 3" key="1">
    <citation type="journal article" date="2010" name="Nature">
        <title>Genome sequencing and analysis of the model grass Brachypodium distachyon.</title>
        <authorList>
            <consortium name="International Brachypodium Initiative"/>
        </authorList>
    </citation>
    <scope>NUCLEOTIDE SEQUENCE [LARGE SCALE GENOMIC DNA]</scope>
    <source>
        <strain evidence="2 3">Bd21</strain>
    </source>
</reference>
<keyword evidence="4" id="KW-1185">Reference proteome</keyword>